<dbReference type="Proteomes" id="UP000663879">
    <property type="component" value="Unassembled WGS sequence"/>
</dbReference>
<feature type="region of interest" description="Disordered" evidence="1">
    <location>
        <begin position="16"/>
        <end position="35"/>
    </location>
</feature>
<dbReference type="AlphaFoldDB" id="A0A814AHZ3"/>
<proteinExistence type="predicted"/>
<sequence length="84" mass="9718">MKNFADQDFKPLVNIIEPDSDNENKGSMEYNVTPSRSGELVQLPEQFVVSEDRIRCECKTNRCPCVNDNKQKYTSLCHLNNKFC</sequence>
<comment type="caution">
    <text evidence="2">The sequence shown here is derived from an EMBL/GenBank/DDBJ whole genome shotgun (WGS) entry which is preliminary data.</text>
</comment>
<evidence type="ECO:0000313" key="3">
    <source>
        <dbReference type="Proteomes" id="UP000663879"/>
    </source>
</evidence>
<organism evidence="2 3">
    <name type="scientific">Brachionus calyciflorus</name>
    <dbReference type="NCBI Taxonomy" id="104777"/>
    <lineage>
        <taxon>Eukaryota</taxon>
        <taxon>Metazoa</taxon>
        <taxon>Spiralia</taxon>
        <taxon>Gnathifera</taxon>
        <taxon>Rotifera</taxon>
        <taxon>Eurotatoria</taxon>
        <taxon>Monogononta</taxon>
        <taxon>Pseudotrocha</taxon>
        <taxon>Ploima</taxon>
        <taxon>Brachionidae</taxon>
        <taxon>Brachionus</taxon>
    </lineage>
</organism>
<accession>A0A814AHZ3</accession>
<reference evidence="2" key="1">
    <citation type="submission" date="2021-02" db="EMBL/GenBank/DDBJ databases">
        <authorList>
            <person name="Nowell W R."/>
        </authorList>
    </citation>
    <scope>NUCLEOTIDE SEQUENCE</scope>
    <source>
        <strain evidence="2">Ploen Becks lab</strain>
    </source>
</reference>
<dbReference type="EMBL" id="CAJNOC010002100">
    <property type="protein sequence ID" value="CAF0912440.1"/>
    <property type="molecule type" value="Genomic_DNA"/>
</dbReference>
<name>A0A814AHZ3_9BILA</name>
<gene>
    <name evidence="2" type="ORF">OXX778_LOCUS11973</name>
</gene>
<evidence type="ECO:0000256" key="1">
    <source>
        <dbReference type="SAM" id="MobiDB-lite"/>
    </source>
</evidence>
<keyword evidence="3" id="KW-1185">Reference proteome</keyword>
<evidence type="ECO:0000313" key="2">
    <source>
        <dbReference type="EMBL" id="CAF0912440.1"/>
    </source>
</evidence>
<protein>
    <submittedName>
        <fullName evidence="2">Uncharacterized protein</fullName>
    </submittedName>
</protein>